<gene>
    <name evidence="2" type="ORF">MADRUGA_45</name>
</gene>
<feature type="compositionally biased region" description="Low complexity" evidence="1">
    <location>
        <begin position="191"/>
        <end position="202"/>
    </location>
</feature>
<protein>
    <submittedName>
        <fullName evidence="2">Uncharacterized protein</fullName>
    </submittedName>
</protein>
<name>A0A0K1LT73_9CAUD</name>
<evidence type="ECO:0000256" key="1">
    <source>
        <dbReference type="SAM" id="MobiDB-lite"/>
    </source>
</evidence>
<accession>A0A0K1LT73</accession>
<sequence>MCRFGWWEVVSGEKPVLTWGFAANLSDGVVFSASISNRLVVVRSRQSREARTMSQNLLNSLSEAQIQRLLAVAGIETAEGGSAKPKSEPAKPVSDRTRFMVIRAINASSVPDDEVVTVSAESDEVAYWGDGTPVTFGDLRFAVEDGATRKDGTKCRDYPNTALLTQDAAYAALQIANRYPPKAADKRQGRPKAAAKNASDSAKPNDDRLARLEALVQQLAEGQFREPQQPAKPVPAKGHVKAPQRRNEVAEIASELAIDIAEGDVVRIDGQLWQVTVRANGTPGFRKTIV</sequence>
<dbReference type="EMBL" id="KR997933">
    <property type="protein sequence ID" value="AKU45335.1"/>
    <property type="molecule type" value="Genomic_DNA"/>
</dbReference>
<proteinExistence type="predicted"/>
<dbReference type="Proteomes" id="UP000222075">
    <property type="component" value="Segment"/>
</dbReference>
<evidence type="ECO:0000313" key="2">
    <source>
        <dbReference type="EMBL" id="AKU45335.1"/>
    </source>
</evidence>
<feature type="region of interest" description="Disordered" evidence="1">
    <location>
        <begin position="180"/>
        <end position="207"/>
    </location>
</feature>
<evidence type="ECO:0000313" key="3">
    <source>
        <dbReference type="Proteomes" id="UP000222075"/>
    </source>
</evidence>
<organism evidence="2 3">
    <name type="scientific">Mycobacterium phage Madruga</name>
    <dbReference type="NCBI Taxonomy" id="1675552"/>
    <lineage>
        <taxon>Viruses</taxon>
        <taxon>Duplodnaviria</taxon>
        <taxon>Heunggongvirae</taxon>
        <taxon>Uroviricota</taxon>
        <taxon>Caudoviricetes</taxon>
        <taxon>Patiencevirus</taxon>
        <taxon>Patiencevirus patience</taxon>
    </lineage>
</organism>
<feature type="region of interest" description="Disordered" evidence="1">
    <location>
        <begin position="224"/>
        <end position="245"/>
    </location>
</feature>
<reference evidence="2 3" key="1">
    <citation type="journal article" date="2016" name="BMC Microbiol.">
        <title>Characterization of mycobacteria and mycobacteriophages isolated from compost at the Sao Paulo Zoo Park Foundation in Brazil and creation of the new mycobacteriophage Cluster U.</title>
        <authorList>
            <person name="Lima-Junior J.D."/>
            <person name="Viana-Niero C."/>
            <person name="Conde Oliveira D.V."/>
            <person name="Machado G.E."/>
            <person name="Rabello M.C."/>
            <person name="Martins-Junior J."/>
            <person name="Martins L.F."/>
            <person name="Digiampietri L.A."/>
            <person name="da Silva A.M."/>
            <person name="Setubal J.C."/>
            <person name="Russell D.A."/>
            <person name="Jacobs-Sera D."/>
            <person name="Pope W.H."/>
            <person name="Hatfull G.F."/>
            <person name="Leao S.C."/>
        </authorList>
    </citation>
    <scope>NUCLEOTIDE SEQUENCE [LARGE SCALE GENOMIC DNA]</scope>
</reference>